<proteinExistence type="predicted"/>
<feature type="transmembrane region" description="Helical" evidence="1">
    <location>
        <begin position="37"/>
        <end position="56"/>
    </location>
</feature>
<name>A0A7W7KE74_PSENT</name>
<reference evidence="2 3" key="1">
    <citation type="submission" date="2020-08" db="EMBL/GenBank/DDBJ databases">
        <title>Functional genomics of gut bacteria from endangered species of beetles.</title>
        <authorList>
            <person name="Carlos-Shanley C."/>
        </authorList>
    </citation>
    <scope>NUCLEOTIDE SEQUENCE [LARGE SCALE GENOMIC DNA]</scope>
    <source>
        <strain evidence="2 3">S00179</strain>
    </source>
</reference>
<evidence type="ECO:0000313" key="2">
    <source>
        <dbReference type="EMBL" id="MBB4861220.1"/>
    </source>
</evidence>
<feature type="transmembrane region" description="Helical" evidence="1">
    <location>
        <begin position="12"/>
        <end position="31"/>
    </location>
</feature>
<evidence type="ECO:0000313" key="3">
    <source>
        <dbReference type="Proteomes" id="UP000566995"/>
    </source>
</evidence>
<sequence length="63" mass="6696">MERLKFWRSGEAITVIGQLLLIVGMITTSHFARTSVLGSIAGATAILAGCVVTSSARKRATYL</sequence>
<dbReference type="RefSeq" id="WP_184585498.1">
    <property type="nucleotide sequence ID" value="NZ_JACHLI010000001.1"/>
</dbReference>
<dbReference type="EMBL" id="JACHLI010000001">
    <property type="protein sequence ID" value="MBB4861220.1"/>
    <property type="molecule type" value="Genomic_DNA"/>
</dbReference>
<protein>
    <submittedName>
        <fullName evidence="2">Uncharacterized protein</fullName>
    </submittedName>
</protein>
<keyword evidence="1" id="KW-1133">Transmembrane helix</keyword>
<comment type="caution">
    <text evidence="2">The sequence shown here is derived from an EMBL/GenBank/DDBJ whole genome shotgun (WGS) entry which is preliminary data.</text>
</comment>
<dbReference type="AlphaFoldDB" id="A0A7W7KE74"/>
<keyword evidence="1" id="KW-0472">Membrane</keyword>
<organism evidence="2 3">
    <name type="scientific">Pseudomonas nitroreducens</name>
    <dbReference type="NCBI Taxonomy" id="46680"/>
    <lineage>
        <taxon>Bacteria</taxon>
        <taxon>Pseudomonadati</taxon>
        <taxon>Pseudomonadota</taxon>
        <taxon>Gammaproteobacteria</taxon>
        <taxon>Pseudomonadales</taxon>
        <taxon>Pseudomonadaceae</taxon>
        <taxon>Pseudomonas</taxon>
    </lineage>
</organism>
<accession>A0A7W7KE74</accession>
<dbReference type="Proteomes" id="UP000566995">
    <property type="component" value="Unassembled WGS sequence"/>
</dbReference>
<gene>
    <name evidence="2" type="ORF">HNP46_000031</name>
</gene>
<keyword evidence="1" id="KW-0812">Transmembrane</keyword>
<evidence type="ECO:0000256" key="1">
    <source>
        <dbReference type="SAM" id="Phobius"/>
    </source>
</evidence>